<dbReference type="InterPro" id="IPR002293">
    <property type="entry name" value="AA/rel_permease1"/>
</dbReference>
<organism evidence="6 7">
    <name type="scientific">Thamnocephalis sphaerospora</name>
    <dbReference type="NCBI Taxonomy" id="78915"/>
    <lineage>
        <taxon>Eukaryota</taxon>
        <taxon>Fungi</taxon>
        <taxon>Fungi incertae sedis</taxon>
        <taxon>Zoopagomycota</taxon>
        <taxon>Zoopagomycotina</taxon>
        <taxon>Zoopagomycetes</taxon>
        <taxon>Zoopagales</taxon>
        <taxon>Sigmoideomycetaceae</taxon>
        <taxon>Thamnocephalis</taxon>
    </lineage>
</organism>
<dbReference type="GO" id="GO:0016020">
    <property type="term" value="C:membrane"/>
    <property type="evidence" value="ECO:0007669"/>
    <property type="project" value="UniProtKB-SubCell"/>
</dbReference>
<feature type="transmembrane region" description="Helical" evidence="5">
    <location>
        <begin position="132"/>
        <end position="157"/>
    </location>
</feature>
<feature type="transmembrane region" description="Helical" evidence="5">
    <location>
        <begin position="169"/>
        <end position="189"/>
    </location>
</feature>
<evidence type="ECO:0000256" key="5">
    <source>
        <dbReference type="SAM" id="Phobius"/>
    </source>
</evidence>
<evidence type="ECO:0000256" key="4">
    <source>
        <dbReference type="ARBA" id="ARBA00023136"/>
    </source>
</evidence>
<sequence length="458" mass="49947">MGVFSGTAMVIGLIIGSGIFSTPASIWQLVGSPGMAMVMWVIGGLITYCGALSYIELGTMLPKSGGEQAYLDYAFKKPKALLSFMFCWSLIVCIRPGSGAANSTVFGKYAMFAAVGPSTELEPGTLKDNYEWYVRAFGIFCITFITTVNMFSVNWALRMHNTLTSIKVIVLFIIAITGVVVMAGGTPHVEKTTNWDHPFEGTKGDVSTYSIVLFKLYWAYGGWNNLNFSLGELRNPKRNLPIATLSGVSIVTVLYILANAAYFTVVPAATAFAGREILAGSFVNIVFGLHFGRVVLPTFISLSAFGAVSAMTFAVSRVIFVAAREGYFPASHVFGRLSRFGTPVNALIFNWCAIIIMMLAPPPGEAFDFLIDMVGYPQAIAYGVAVLGLLWLRRTEPDKERPVRVWWPLAVFFVLVSVFVAIFPFVPPTEQLSSNIPYYLSSLLGAVLMLAGLPLWYV</sequence>
<comment type="subcellular location">
    <subcellularLocation>
        <location evidence="1">Membrane</location>
        <topology evidence="1">Multi-pass membrane protein</topology>
    </subcellularLocation>
</comment>
<feature type="non-terminal residue" evidence="6">
    <location>
        <position position="458"/>
    </location>
</feature>
<evidence type="ECO:0000313" key="6">
    <source>
        <dbReference type="EMBL" id="RKP07187.1"/>
    </source>
</evidence>
<keyword evidence="4 5" id="KW-0472">Membrane</keyword>
<dbReference type="InterPro" id="IPR050598">
    <property type="entry name" value="AminoAcid_Transporter"/>
</dbReference>
<feature type="transmembrane region" description="Helical" evidence="5">
    <location>
        <begin position="36"/>
        <end position="59"/>
    </location>
</feature>
<dbReference type="EMBL" id="KZ992754">
    <property type="protein sequence ID" value="RKP07187.1"/>
    <property type="molecule type" value="Genomic_DNA"/>
</dbReference>
<proteinExistence type="predicted"/>
<keyword evidence="7" id="KW-1185">Reference proteome</keyword>
<feature type="transmembrane region" description="Helical" evidence="5">
    <location>
        <begin position="80"/>
        <end position="98"/>
    </location>
</feature>
<protein>
    <submittedName>
        <fullName evidence="6">Amino acid/polyamine transporter I</fullName>
    </submittedName>
</protein>
<dbReference type="PANTHER" id="PTHR11785:SF353">
    <property type="entry name" value="METHIONINE TRANSPORTER (EUROFUNG)"/>
    <property type="match status" value="1"/>
</dbReference>
<feature type="transmembrane region" description="Helical" evidence="5">
    <location>
        <begin position="7"/>
        <end position="30"/>
    </location>
</feature>
<dbReference type="OrthoDB" id="5982228at2759"/>
<feature type="transmembrane region" description="Helical" evidence="5">
    <location>
        <begin position="242"/>
        <end position="265"/>
    </location>
</feature>
<feature type="transmembrane region" description="Helical" evidence="5">
    <location>
        <begin position="302"/>
        <end position="323"/>
    </location>
</feature>
<evidence type="ECO:0000256" key="1">
    <source>
        <dbReference type="ARBA" id="ARBA00004141"/>
    </source>
</evidence>
<dbReference type="PIRSF" id="PIRSF006060">
    <property type="entry name" value="AA_transporter"/>
    <property type="match status" value="1"/>
</dbReference>
<keyword evidence="3 5" id="KW-1133">Transmembrane helix</keyword>
<name>A0A4P9XMM0_9FUNG</name>
<gene>
    <name evidence="6" type="ORF">THASP1DRAFT_2986</name>
</gene>
<dbReference type="Proteomes" id="UP000271241">
    <property type="component" value="Unassembled WGS sequence"/>
</dbReference>
<feature type="transmembrane region" description="Helical" evidence="5">
    <location>
        <begin position="405"/>
        <end position="426"/>
    </location>
</feature>
<evidence type="ECO:0000313" key="7">
    <source>
        <dbReference type="Proteomes" id="UP000271241"/>
    </source>
</evidence>
<dbReference type="PANTHER" id="PTHR11785">
    <property type="entry name" value="AMINO ACID TRANSPORTER"/>
    <property type="match status" value="1"/>
</dbReference>
<evidence type="ECO:0000256" key="3">
    <source>
        <dbReference type="ARBA" id="ARBA00022989"/>
    </source>
</evidence>
<reference evidence="7" key="1">
    <citation type="journal article" date="2018" name="Nat. Microbiol.">
        <title>Leveraging single-cell genomics to expand the fungal tree of life.</title>
        <authorList>
            <person name="Ahrendt S.R."/>
            <person name="Quandt C.A."/>
            <person name="Ciobanu D."/>
            <person name="Clum A."/>
            <person name="Salamov A."/>
            <person name="Andreopoulos B."/>
            <person name="Cheng J.F."/>
            <person name="Woyke T."/>
            <person name="Pelin A."/>
            <person name="Henrissat B."/>
            <person name="Reynolds N.K."/>
            <person name="Benny G.L."/>
            <person name="Smith M.E."/>
            <person name="James T.Y."/>
            <person name="Grigoriev I.V."/>
        </authorList>
    </citation>
    <scope>NUCLEOTIDE SEQUENCE [LARGE SCALE GENOMIC DNA]</scope>
    <source>
        <strain evidence="7">RSA 1356</strain>
    </source>
</reference>
<keyword evidence="2 5" id="KW-0812">Transmembrane</keyword>
<feature type="transmembrane region" description="Helical" evidence="5">
    <location>
        <begin position="438"/>
        <end position="457"/>
    </location>
</feature>
<dbReference type="AlphaFoldDB" id="A0A4P9XMM0"/>
<evidence type="ECO:0000256" key="2">
    <source>
        <dbReference type="ARBA" id="ARBA00022692"/>
    </source>
</evidence>
<accession>A0A4P9XMM0</accession>
<feature type="transmembrane region" description="Helical" evidence="5">
    <location>
        <begin position="373"/>
        <end position="393"/>
    </location>
</feature>
<feature type="transmembrane region" description="Helical" evidence="5">
    <location>
        <begin position="344"/>
        <end position="361"/>
    </location>
</feature>
<dbReference type="STRING" id="78915.A0A4P9XMM0"/>
<dbReference type="GO" id="GO:0015179">
    <property type="term" value="F:L-amino acid transmembrane transporter activity"/>
    <property type="evidence" value="ECO:0007669"/>
    <property type="project" value="TreeGrafter"/>
</dbReference>
<dbReference type="Gene3D" id="1.20.1740.10">
    <property type="entry name" value="Amino acid/polyamine transporter I"/>
    <property type="match status" value="1"/>
</dbReference>
<dbReference type="Pfam" id="PF13520">
    <property type="entry name" value="AA_permease_2"/>
    <property type="match status" value="1"/>
</dbReference>